<dbReference type="Pfam" id="PF00149">
    <property type="entry name" value="Metallophos"/>
    <property type="match status" value="1"/>
</dbReference>
<evidence type="ECO:0000313" key="5">
    <source>
        <dbReference type="Proteomes" id="UP000053820"/>
    </source>
</evidence>
<keyword evidence="5" id="KW-1185">Reference proteome</keyword>
<name>A0A0C9WE80_9AGAM</name>
<organism evidence="4 5">
    <name type="scientific">Hydnomerulius pinastri MD-312</name>
    <dbReference type="NCBI Taxonomy" id="994086"/>
    <lineage>
        <taxon>Eukaryota</taxon>
        <taxon>Fungi</taxon>
        <taxon>Dikarya</taxon>
        <taxon>Basidiomycota</taxon>
        <taxon>Agaricomycotina</taxon>
        <taxon>Agaricomycetes</taxon>
        <taxon>Agaricomycetidae</taxon>
        <taxon>Boletales</taxon>
        <taxon>Boletales incertae sedis</taxon>
        <taxon>Leucogyrophana</taxon>
    </lineage>
</organism>
<dbReference type="AlphaFoldDB" id="A0A0C9WE80"/>
<dbReference type="GO" id="GO:0005737">
    <property type="term" value="C:cytoplasm"/>
    <property type="evidence" value="ECO:0007669"/>
    <property type="project" value="TreeGrafter"/>
</dbReference>
<keyword evidence="2" id="KW-0732">Signal</keyword>
<accession>A0A0C9WE80</accession>
<feature type="region of interest" description="Disordered" evidence="1">
    <location>
        <begin position="288"/>
        <end position="308"/>
    </location>
</feature>
<dbReference type="Gene3D" id="3.60.21.10">
    <property type="match status" value="1"/>
</dbReference>
<dbReference type="Proteomes" id="UP000053820">
    <property type="component" value="Unassembled WGS sequence"/>
</dbReference>
<evidence type="ECO:0000256" key="2">
    <source>
        <dbReference type="SAM" id="SignalP"/>
    </source>
</evidence>
<evidence type="ECO:0000259" key="3">
    <source>
        <dbReference type="Pfam" id="PF00149"/>
    </source>
</evidence>
<dbReference type="OrthoDB" id="783096at2759"/>
<dbReference type="SUPFAM" id="SSF56300">
    <property type="entry name" value="Metallo-dependent phosphatases"/>
    <property type="match status" value="1"/>
</dbReference>
<gene>
    <name evidence="4" type="ORF">HYDPIDRAFT_29461</name>
</gene>
<dbReference type="EMBL" id="KN839850">
    <property type="protein sequence ID" value="KIJ63671.1"/>
    <property type="molecule type" value="Genomic_DNA"/>
</dbReference>
<evidence type="ECO:0000256" key="1">
    <source>
        <dbReference type="SAM" id="MobiDB-lite"/>
    </source>
</evidence>
<dbReference type="InterPro" id="IPR029052">
    <property type="entry name" value="Metallo-depent_PP-like"/>
</dbReference>
<proteinExistence type="predicted"/>
<reference evidence="4 5" key="1">
    <citation type="submission" date="2014-04" db="EMBL/GenBank/DDBJ databases">
        <title>Evolutionary Origins and Diversification of the Mycorrhizal Mutualists.</title>
        <authorList>
            <consortium name="DOE Joint Genome Institute"/>
            <consortium name="Mycorrhizal Genomics Consortium"/>
            <person name="Kohler A."/>
            <person name="Kuo A."/>
            <person name="Nagy L.G."/>
            <person name="Floudas D."/>
            <person name="Copeland A."/>
            <person name="Barry K.W."/>
            <person name="Cichocki N."/>
            <person name="Veneault-Fourrey C."/>
            <person name="LaButti K."/>
            <person name="Lindquist E.A."/>
            <person name="Lipzen A."/>
            <person name="Lundell T."/>
            <person name="Morin E."/>
            <person name="Murat C."/>
            <person name="Riley R."/>
            <person name="Ohm R."/>
            <person name="Sun H."/>
            <person name="Tunlid A."/>
            <person name="Henrissat B."/>
            <person name="Grigoriev I.V."/>
            <person name="Hibbett D.S."/>
            <person name="Martin F."/>
        </authorList>
    </citation>
    <scope>NUCLEOTIDE SEQUENCE [LARGE SCALE GENOMIC DNA]</scope>
    <source>
        <strain evidence="4 5">MD-312</strain>
    </source>
</reference>
<dbReference type="CDD" id="cd07383">
    <property type="entry name" value="MPP_Dcr2"/>
    <property type="match status" value="1"/>
</dbReference>
<dbReference type="HOGENOM" id="CLU_019692_1_1_1"/>
<evidence type="ECO:0000313" key="4">
    <source>
        <dbReference type="EMBL" id="KIJ63671.1"/>
    </source>
</evidence>
<sequence length="356" mass="39186">MIVSALFSAVLIHLLARLADLPIQYVIPGCVHGLPANVASVQSREEQAPLIAPSQWSFDPYPDKPRITFREDGSFKLTIFSDIHFGENPWDSWGPQQDLKTKGLMRVLLDVEKPDYVVINGDLITGENTFRENSTTLIDAIVQPLNEVKVAFSSTSGNHDTHVNITREEEILRETSVSPFSYTRLSPPSVGGSGGPGNYWVPVFEKDTDATPALVLWFFDSRGGVYHDGTHMPDWVDSSVAEWIAVETRTMDAVWGSPESRSAIAFVHIPPHAIQDVQDKLNSTTNAGLNADKLGRGSTQASGDPASSGKDSAFWHALNSNVKNLRAVIFGHDHGNEWCAREPTYDVIFCFNKHSG</sequence>
<dbReference type="PANTHER" id="PTHR32440:SF11">
    <property type="entry name" value="METALLOPHOSPHOESTERASE DOMAIN-CONTAINING PROTEIN"/>
    <property type="match status" value="1"/>
</dbReference>
<feature type="signal peptide" evidence="2">
    <location>
        <begin position="1"/>
        <end position="16"/>
    </location>
</feature>
<dbReference type="InterPro" id="IPR004843">
    <property type="entry name" value="Calcineurin-like_PHP"/>
</dbReference>
<dbReference type="GO" id="GO:0016788">
    <property type="term" value="F:hydrolase activity, acting on ester bonds"/>
    <property type="evidence" value="ECO:0007669"/>
    <property type="project" value="TreeGrafter"/>
</dbReference>
<feature type="chain" id="PRO_5002222301" description="Calcineurin-like phosphoesterase domain-containing protein" evidence="2">
    <location>
        <begin position="17"/>
        <end position="356"/>
    </location>
</feature>
<dbReference type="PANTHER" id="PTHR32440">
    <property type="entry name" value="PHOSPHATASE DCR2-RELATED-RELATED"/>
    <property type="match status" value="1"/>
</dbReference>
<protein>
    <recommendedName>
        <fullName evidence="3">Calcineurin-like phosphoesterase domain-containing protein</fullName>
    </recommendedName>
</protein>
<feature type="domain" description="Calcineurin-like phosphoesterase" evidence="3">
    <location>
        <begin position="76"/>
        <end position="335"/>
    </location>
</feature>